<proteinExistence type="predicted"/>
<accession>A0A1K1QB79</accession>
<dbReference type="AlphaFoldDB" id="A0A1K1QB79"/>
<keyword evidence="5 6" id="KW-0472">Membrane</keyword>
<keyword evidence="4 6" id="KW-1133">Transmembrane helix</keyword>
<evidence type="ECO:0000256" key="2">
    <source>
        <dbReference type="ARBA" id="ARBA00022475"/>
    </source>
</evidence>
<dbReference type="InterPro" id="IPR051791">
    <property type="entry name" value="Pra-immunoreactive"/>
</dbReference>
<dbReference type="PANTHER" id="PTHR36115:SF4">
    <property type="entry name" value="MEMBRANE PROTEIN"/>
    <property type="match status" value="1"/>
</dbReference>
<name>A0A1K1QB79_9BACT</name>
<evidence type="ECO:0000259" key="7">
    <source>
        <dbReference type="Pfam" id="PF06271"/>
    </source>
</evidence>
<evidence type="ECO:0000256" key="1">
    <source>
        <dbReference type="ARBA" id="ARBA00004651"/>
    </source>
</evidence>
<evidence type="ECO:0000256" key="4">
    <source>
        <dbReference type="ARBA" id="ARBA00022989"/>
    </source>
</evidence>
<evidence type="ECO:0000313" key="11">
    <source>
        <dbReference type="Proteomes" id="UP001326715"/>
    </source>
</evidence>
<dbReference type="EMBL" id="FPIZ01000007">
    <property type="protein sequence ID" value="SFW57192.1"/>
    <property type="molecule type" value="Genomic_DNA"/>
</dbReference>
<evidence type="ECO:0000256" key="6">
    <source>
        <dbReference type="SAM" id="Phobius"/>
    </source>
</evidence>
<dbReference type="OrthoDB" id="762068at2"/>
<gene>
    <name evidence="8" type="ORF">SAMN05661012_02648</name>
    <name evidence="9" type="ORF">SR876_16475</name>
</gene>
<comment type="subcellular location">
    <subcellularLocation>
        <location evidence="1">Cell membrane</location>
        <topology evidence="1">Multi-pass membrane protein</topology>
    </subcellularLocation>
</comment>
<feature type="domain" description="RDD" evidence="7">
    <location>
        <begin position="25"/>
        <end position="126"/>
    </location>
</feature>
<dbReference type="EMBL" id="CP140154">
    <property type="protein sequence ID" value="WQG93112.1"/>
    <property type="molecule type" value="Genomic_DNA"/>
</dbReference>
<protein>
    <submittedName>
        <fullName evidence="8">RDD family protein</fullName>
    </submittedName>
</protein>
<sequence length="156" mass="17529">MNVMPEGDILKDFDEKIVPPPVDRGVRFANFLIDYIMSYLFTILVCYSLVEASGGAFEMLNEQGAVTFTTSLLFWVIRPLYFVLMEGLTKGQTIGKLVTGSTAIRTDGAQLDWGNVFARSYSRIVPFEAWSGFAQTPWHDKWSNTTVVSKADLITR</sequence>
<dbReference type="RefSeq" id="WP_072360707.1">
    <property type="nucleotide sequence ID" value="NZ_CP139972.1"/>
</dbReference>
<keyword evidence="3 6" id="KW-0812">Transmembrane</keyword>
<dbReference type="Proteomes" id="UP000183788">
    <property type="component" value="Unassembled WGS sequence"/>
</dbReference>
<dbReference type="InterPro" id="IPR010432">
    <property type="entry name" value="RDD"/>
</dbReference>
<organism evidence="8 10">
    <name type="scientific">Chitinophaga sancti</name>
    <dbReference type="NCBI Taxonomy" id="1004"/>
    <lineage>
        <taxon>Bacteria</taxon>
        <taxon>Pseudomonadati</taxon>
        <taxon>Bacteroidota</taxon>
        <taxon>Chitinophagia</taxon>
        <taxon>Chitinophagales</taxon>
        <taxon>Chitinophagaceae</taxon>
        <taxon>Chitinophaga</taxon>
    </lineage>
</organism>
<dbReference type="Proteomes" id="UP001326715">
    <property type="component" value="Chromosome"/>
</dbReference>
<evidence type="ECO:0000313" key="8">
    <source>
        <dbReference type="EMBL" id="SFW57192.1"/>
    </source>
</evidence>
<dbReference type="STRING" id="1004.SAMN05661012_02648"/>
<dbReference type="PANTHER" id="PTHR36115">
    <property type="entry name" value="PROLINE-RICH ANTIGEN HOMOLOG-RELATED"/>
    <property type="match status" value="1"/>
</dbReference>
<dbReference type="GO" id="GO:0005886">
    <property type="term" value="C:plasma membrane"/>
    <property type="evidence" value="ECO:0007669"/>
    <property type="project" value="UniProtKB-SubCell"/>
</dbReference>
<evidence type="ECO:0000313" key="10">
    <source>
        <dbReference type="Proteomes" id="UP000183788"/>
    </source>
</evidence>
<reference evidence="8 10" key="1">
    <citation type="submission" date="2016-11" db="EMBL/GenBank/DDBJ databases">
        <authorList>
            <person name="Jaros S."/>
            <person name="Januszkiewicz K."/>
            <person name="Wedrychowicz H."/>
        </authorList>
    </citation>
    <scope>NUCLEOTIDE SEQUENCE [LARGE SCALE GENOMIC DNA]</scope>
    <source>
        <strain evidence="8 10">DSM 784</strain>
    </source>
</reference>
<feature type="transmembrane region" description="Helical" evidence="6">
    <location>
        <begin position="65"/>
        <end position="84"/>
    </location>
</feature>
<evidence type="ECO:0000256" key="3">
    <source>
        <dbReference type="ARBA" id="ARBA00022692"/>
    </source>
</evidence>
<reference evidence="9 11" key="2">
    <citation type="submission" date="2023-11" db="EMBL/GenBank/DDBJ databases">
        <title>MicrobeMod: A computational toolkit for identifying prokaryotic methylation and restriction-modification with nanopore sequencing.</title>
        <authorList>
            <person name="Crits-Christoph A."/>
            <person name="Kang S.C."/>
            <person name="Lee H."/>
            <person name="Ostrov N."/>
        </authorList>
    </citation>
    <scope>NUCLEOTIDE SEQUENCE [LARGE SCALE GENOMIC DNA]</scope>
    <source>
        <strain evidence="9 11">ATCC 23090</strain>
    </source>
</reference>
<keyword evidence="11" id="KW-1185">Reference proteome</keyword>
<evidence type="ECO:0000313" key="9">
    <source>
        <dbReference type="EMBL" id="WQG93112.1"/>
    </source>
</evidence>
<dbReference type="Pfam" id="PF06271">
    <property type="entry name" value="RDD"/>
    <property type="match status" value="1"/>
</dbReference>
<feature type="transmembrane region" description="Helical" evidence="6">
    <location>
        <begin position="31"/>
        <end position="50"/>
    </location>
</feature>
<keyword evidence="2" id="KW-1003">Cell membrane</keyword>
<evidence type="ECO:0000256" key="5">
    <source>
        <dbReference type="ARBA" id="ARBA00023136"/>
    </source>
</evidence>